<sequence length="94" mass="9378">MPTTDPAATDQQTHGPDPGPSGGHQMDSRMMWAMMLGCCLAIPLALIIGGAGFAGFAGASPWLIGAGVVLAVALVVVRRSSAGAHCDTPPNGHG</sequence>
<dbReference type="RefSeq" id="WP_153758280.1">
    <property type="nucleotide sequence ID" value="NZ_CP045851.1"/>
</dbReference>
<keyword evidence="2" id="KW-1133">Transmembrane helix</keyword>
<evidence type="ECO:0000313" key="3">
    <source>
        <dbReference type="EMBL" id="QGG94174.1"/>
    </source>
</evidence>
<dbReference type="EMBL" id="CP045851">
    <property type="protein sequence ID" value="QGG94174.1"/>
    <property type="molecule type" value="Genomic_DNA"/>
</dbReference>
<evidence type="ECO:0000256" key="2">
    <source>
        <dbReference type="SAM" id="Phobius"/>
    </source>
</evidence>
<feature type="transmembrane region" description="Helical" evidence="2">
    <location>
        <begin position="59"/>
        <end position="77"/>
    </location>
</feature>
<feature type="transmembrane region" description="Helical" evidence="2">
    <location>
        <begin position="31"/>
        <end position="53"/>
    </location>
</feature>
<name>A0A5Q2REX0_9ACTN</name>
<keyword evidence="4" id="KW-1185">Reference proteome</keyword>
<organism evidence="3 4">
    <name type="scientific">Actinomarinicola tropica</name>
    <dbReference type="NCBI Taxonomy" id="2789776"/>
    <lineage>
        <taxon>Bacteria</taxon>
        <taxon>Bacillati</taxon>
        <taxon>Actinomycetota</taxon>
        <taxon>Acidimicrobiia</taxon>
        <taxon>Acidimicrobiales</taxon>
        <taxon>Iamiaceae</taxon>
        <taxon>Actinomarinicola</taxon>
    </lineage>
</organism>
<keyword evidence="2" id="KW-0812">Transmembrane</keyword>
<dbReference type="Proteomes" id="UP000334019">
    <property type="component" value="Chromosome"/>
</dbReference>
<proteinExistence type="predicted"/>
<reference evidence="3 4" key="1">
    <citation type="submission" date="2019-11" db="EMBL/GenBank/DDBJ databases">
        <authorList>
            <person name="He Y."/>
        </authorList>
    </citation>
    <scope>NUCLEOTIDE SEQUENCE [LARGE SCALE GENOMIC DNA]</scope>
    <source>
        <strain evidence="3 4">SCSIO 58843</strain>
    </source>
</reference>
<dbReference type="AlphaFoldDB" id="A0A5Q2REX0"/>
<keyword evidence="2" id="KW-0472">Membrane</keyword>
<gene>
    <name evidence="3" type="ORF">GH723_03135</name>
</gene>
<dbReference type="KEGG" id="atq:GH723_03135"/>
<protein>
    <submittedName>
        <fullName evidence="3">Uncharacterized protein</fullName>
    </submittedName>
</protein>
<feature type="region of interest" description="Disordered" evidence="1">
    <location>
        <begin position="1"/>
        <end position="26"/>
    </location>
</feature>
<evidence type="ECO:0000313" key="4">
    <source>
        <dbReference type="Proteomes" id="UP000334019"/>
    </source>
</evidence>
<evidence type="ECO:0000256" key="1">
    <source>
        <dbReference type="SAM" id="MobiDB-lite"/>
    </source>
</evidence>
<accession>A0A5Q2REX0</accession>